<name>A0ABQ8F1J8_9FUNG</name>
<gene>
    <name evidence="2" type="ORF">BASA50_009631</name>
</gene>
<proteinExistence type="predicted"/>
<sequence length="842" mass="98285">MDRAPRKLQGPTHQQRELHTTRQLCDHLKQLADLQRSEAISRRDQDYVNLKTMTEKSKRDDEIALLRMEASMGIINIGLRKQSLQPRFVSRASDEKELNNMMQTHKDEFTQFIWKRRLQSRGDLRLLFQSGSGMIGRFGELVSGSSLEAIQSFDRGNWVKLCKEAISSGLCDHDDVPGFFSNKITISTINIDPQIHIFPNRLEFQILEANATLKNLERWYTVYGTCGPWAIKLYSKPLVHDLVIQALEQVMHISKNADSYSYINILARTLELVHPTHQLQATVLAFPLYGIQILKRRILSLGYYLGNTNEESMVLDHKLIIDILKQIHLRLEKEHRYYFEWTVSPKTKWRIGFVTGRHNKLLDNNTYPGKDSFGFGFGYDGLIFMDGESIRYVIDIAQSISLSGIRTWGLVIDFHHGAIHLVIDGKIEPPAFGRNASAFDANEQKRQRHLILTNQLIPMFSVQVGVGVEERPHIKLNFGDHPFNYNINATSMNTLIQPLSTKGIDMISILDTTGPNANRERLSQDEDEKFHTSLEKTYFRVSLLPDSAKSFSQFPPSVYRRSLATTRIQRAWRRFKGKKMRERVKKEQYAAAIIIQRIVRRKLREIREIKNQSAGKIQRFWRHKRFIWIALLRCVYQQPIAELHRAATVIQRKWRHWHMFKNSPLASKYQMKIEVLQKAANTIIWWWRPLYARMTEISEARRRTKAATNIQRVYRGYALRKLLRPELRQKLSNIGAAVAKARHSLLEIQSTYVLQRAWRRVLQHRVQIGKTTARNKAAMRVQSLWRGYWVRSHTPLRFTYGEAVFLMAVCKALRHSHFILKMYKPCGIVCPKPDLLFNRDHR</sequence>
<dbReference type="SMART" id="SM00015">
    <property type="entry name" value="IQ"/>
    <property type="match status" value="4"/>
</dbReference>
<feature type="region of interest" description="Disordered" evidence="1">
    <location>
        <begin position="1"/>
        <end position="20"/>
    </location>
</feature>
<dbReference type="EMBL" id="JAFCIX010000438">
    <property type="protein sequence ID" value="KAH6589928.1"/>
    <property type="molecule type" value="Genomic_DNA"/>
</dbReference>
<dbReference type="CDD" id="cd23767">
    <property type="entry name" value="IQCD"/>
    <property type="match status" value="1"/>
</dbReference>
<dbReference type="Gene3D" id="2.60.120.920">
    <property type="match status" value="1"/>
</dbReference>
<keyword evidence="3" id="KW-1185">Reference proteome</keyword>
<protein>
    <recommendedName>
        <fullName evidence="4">B30.2/SPRY domain-containing protein</fullName>
    </recommendedName>
</protein>
<evidence type="ECO:0000313" key="3">
    <source>
        <dbReference type="Proteomes" id="UP001648503"/>
    </source>
</evidence>
<accession>A0ABQ8F1J8</accession>
<evidence type="ECO:0008006" key="4">
    <source>
        <dbReference type="Google" id="ProtNLM"/>
    </source>
</evidence>
<dbReference type="Proteomes" id="UP001648503">
    <property type="component" value="Unassembled WGS sequence"/>
</dbReference>
<evidence type="ECO:0000313" key="2">
    <source>
        <dbReference type="EMBL" id="KAH6589928.1"/>
    </source>
</evidence>
<comment type="caution">
    <text evidence="2">The sequence shown here is derived from an EMBL/GenBank/DDBJ whole genome shotgun (WGS) entry which is preliminary data.</text>
</comment>
<organism evidence="2 3">
    <name type="scientific">Batrachochytrium salamandrivorans</name>
    <dbReference type="NCBI Taxonomy" id="1357716"/>
    <lineage>
        <taxon>Eukaryota</taxon>
        <taxon>Fungi</taxon>
        <taxon>Fungi incertae sedis</taxon>
        <taxon>Chytridiomycota</taxon>
        <taxon>Chytridiomycota incertae sedis</taxon>
        <taxon>Chytridiomycetes</taxon>
        <taxon>Rhizophydiales</taxon>
        <taxon>Rhizophydiales incertae sedis</taxon>
        <taxon>Batrachochytrium</taxon>
    </lineage>
</organism>
<evidence type="ECO:0000256" key="1">
    <source>
        <dbReference type="SAM" id="MobiDB-lite"/>
    </source>
</evidence>
<dbReference type="InterPro" id="IPR000048">
    <property type="entry name" value="IQ_motif_EF-hand-BS"/>
</dbReference>
<dbReference type="PROSITE" id="PS50096">
    <property type="entry name" value="IQ"/>
    <property type="match status" value="2"/>
</dbReference>
<reference evidence="2 3" key="1">
    <citation type="submission" date="2021-02" db="EMBL/GenBank/DDBJ databases">
        <title>Variation within the Batrachochytrium salamandrivorans European outbreak.</title>
        <authorList>
            <person name="Kelly M."/>
            <person name="Pasmans F."/>
            <person name="Shea T.P."/>
            <person name="Munoz J.F."/>
            <person name="Carranza S."/>
            <person name="Cuomo C.A."/>
            <person name="Martel A."/>
        </authorList>
    </citation>
    <scope>NUCLEOTIDE SEQUENCE [LARGE SCALE GENOMIC DNA]</scope>
    <source>
        <strain evidence="2 3">AMFP18/2</strain>
    </source>
</reference>
<dbReference type="InterPro" id="IPR043136">
    <property type="entry name" value="B30.2/SPRY_sf"/>
</dbReference>
<dbReference type="Pfam" id="PF00612">
    <property type="entry name" value="IQ"/>
    <property type="match status" value="3"/>
</dbReference>